<evidence type="ECO:0000313" key="5">
    <source>
        <dbReference type="Proteomes" id="UP000284123"/>
    </source>
</evidence>
<name>A0A8B3GTT9_LACPA</name>
<keyword evidence="3" id="KW-0078">Bacteriocin</keyword>
<dbReference type="AlphaFoldDB" id="A0A8B3GTT9"/>
<evidence type="ECO:0000256" key="3">
    <source>
        <dbReference type="ARBA" id="ARBA00023048"/>
    </source>
</evidence>
<protein>
    <submittedName>
        <fullName evidence="4">Bacteriocin acidocin 8912</fullName>
    </submittedName>
</protein>
<keyword evidence="2" id="KW-0044">Antibiotic</keyword>
<keyword evidence="1" id="KW-0929">Antimicrobial</keyword>
<organism evidence="4 5">
    <name type="scientific">Lacticaseibacillus paracasei</name>
    <name type="common">Lactobacillus paracasei</name>
    <dbReference type="NCBI Taxonomy" id="1597"/>
    <lineage>
        <taxon>Bacteria</taxon>
        <taxon>Bacillati</taxon>
        <taxon>Bacillota</taxon>
        <taxon>Bacilli</taxon>
        <taxon>Lactobacillales</taxon>
        <taxon>Lactobacillaceae</taxon>
        <taxon>Lacticaseibacillus</taxon>
    </lineage>
</organism>
<comment type="caution">
    <text evidence="4">The sequence shown here is derived from an EMBL/GenBank/DDBJ whole genome shotgun (WGS) entry which is preliminary data.</text>
</comment>
<gene>
    <name evidence="4" type="ORF">FAM6012_00159</name>
</gene>
<sequence>MISSHQKTLTDKELALISGGKTHYPTNAWKSLWKGFWESLRYTDGF</sequence>
<dbReference type="RefSeq" id="WP_011017212.1">
    <property type="nucleotide sequence ID" value="NZ_CP029547.1"/>
</dbReference>
<dbReference type="Proteomes" id="UP000284123">
    <property type="component" value="Unassembled WGS sequence"/>
</dbReference>
<proteinExistence type="predicted"/>
<accession>A0A8B3GTT9</accession>
<dbReference type="GO" id="GO:0031640">
    <property type="term" value="P:killing of cells of another organism"/>
    <property type="evidence" value="ECO:0007669"/>
    <property type="project" value="UniProtKB-KW"/>
</dbReference>
<dbReference type="GO" id="GO:0042742">
    <property type="term" value="P:defense response to bacterium"/>
    <property type="evidence" value="ECO:0007669"/>
    <property type="project" value="UniProtKB-KW"/>
</dbReference>
<dbReference type="EMBL" id="LKGI01000012">
    <property type="protein sequence ID" value="RNE34110.1"/>
    <property type="molecule type" value="Genomic_DNA"/>
</dbReference>
<reference evidence="4 5" key="1">
    <citation type="journal article" date="2018" name="Front. Microbiol.">
        <title>Conversion of Methionine to Cysteine in Lactobacillus paracasei Depends on the Highly Mobile cysK-ctl-cysE Gene Cluster.</title>
        <authorList>
            <person name="Wuthrich D."/>
            <person name="Irmler S."/>
            <person name="Berthoud H."/>
            <person name="Guggenbuhl B."/>
            <person name="Eugster E."/>
            <person name="Bruggmann R."/>
        </authorList>
    </citation>
    <scope>NUCLEOTIDE SEQUENCE [LARGE SCALE GENOMIC DNA]</scope>
    <source>
        <strain evidence="4 5">FAM6012</strain>
    </source>
</reference>
<dbReference type="NCBIfam" id="TIGR01847">
    <property type="entry name" value="bacteriocin_sig"/>
    <property type="match status" value="1"/>
</dbReference>
<evidence type="ECO:0000256" key="1">
    <source>
        <dbReference type="ARBA" id="ARBA00022529"/>
    </source>
</evidence>
<evidence type="ECO:0000313" key="4">
    <source>
        <dbReference type="EMBL" id="RNE34110.1"/>
    </source>
</evidence>
<dbReference type="InterPro" id="IPR010133">
    <property type="entry name" value="Bacteriocin_signal_seq"/>
</dbReference>
<evidence type="ECO:0000256" key="2">
    <source>
        <dbReference type="ARBA" id="ARBA00023022"/>
    </source>
</evidence>